<dbReference type="Gene3D" id="2.60.120.590">
    <property type="entry name" value="Alpha-ketoglutarate-dependent dioxygenase AlkB-like"/>
    <property type="match status" value="1"/>
</dbReference>
<dbReference type="Proteomes" id="UP000008672">
    <property type="component" value="Unassembled WGS sequence"/>
</dbReference>
<feature type="binding site" evidence="28">
    <location>
        <begin position="113"/>
        <end position="115"/>
    </location>
    <ligand>
        <name>substrate</name>
    </ligand>
</feature>
<evidence type="ECO:0000256" key="18">
    <source>
        <dbReference type="ARBA" id="ARBA00051755"/>
    </source>
</evidence>
<evidence type="ECO:0000256" key="7">
    <source>
        <dbReference type="ARBA" id="ARBA00022842"/>
    </source>
</evidence>
<evidence type="ECO:0000256" key="14">
    <source>
        <dbReference type="ARBA" id="ARBA00051165"/>
    </source>
</evidence>
<comment type="catalytic activity">
    <reaction evidence="16">
        <text>an N(3)-methyl-2'-deoxycytidine in double-stranded DNA + 2-oxoglutarate + O2 = a 2'-deoxycytidine in double-stranded DNA + formaldehyde + succinate + CO2 + H(+)</text>
        <dbReference type="Rhea" id="RHEA:70439"/>
        <dbReference type="Rhea" id="RHEA-COMP:14237"/>
        <dbReference type="Rhea" id="RHEA-COMP:17070"/>
        <dbReference type="ChEBI" id="CHEBI:15378"/>
        <dbReference type="ChEBI" id="CHEBI:15379"/>
        <dbReference type="ChEBI" id="CHEBI:16526"/>
        <dbReference type="ChEBI" id="CHEBI:16810"/>
        <dbReference type="ChEBI" id="CHEBI:16842"/>
        <dbReference type="ChEBI" id="CHEBI:30031"/>
        <dbReference type="ChEBI" id="CHEBI:85452"/>
        <dbReference type="ChEBI" id="CHEBI:139075"/>
    </reaction>
    <physiologicalReaction direction="left-to-right" evidence="16">
        <dbReference type="Rhea" id="RHEA:70440"/>
    </physiologicalReaction>
</comment>
<comment type="catalytic activity">
    <reaction evidence="19">
        <text>a 3,N(4)-etheno-2'-deoxycytidine in single-stranded DNA + 2-oxoglutarate + O2 + H2O = a 2'-deoxycytidine in single-stranded DNA + glyoxal + succinate + CO2</text>
        <dbReference type="Rhea" id="RHEA:70471"/>
        <dbReference type="Rhea" id="RHEA-COMP:12846"/>
        <dbReference type="Rhea" id="RHEA-COMP:17906"/>
        <dbReference type="ChEBI" id="CHEBI:15377"/>
        <dbReference type="ChEBI" id="CHEBI:15379"/>
        <dbReference type="ChEBI" id="CHEBI:16526"/>
        <dbReference type="ChEBI" id="CHEBI:16810"/>
        <dbReference type="ChEBI" id="CHEBI:30031"/>
        <dbReference type="ChEBI" id="CHEBI:34779"/>
        <dbReference type="ChEBI" id="CHEBI:85452"/>
        <dbReference type="ChEBI" id="CHEBI:189585"/>
    </reaction>
    <physiologicalReaction direction="left-to-right" evidence="19">
        <dbReference type="Rhea" id="RHEA:70472"/>
    </physiologicalReaction>
</comment>
<evidence type="ECO:0000256" key="4">
    <source>
        <dbReference type="ARBA" id="ARBA00007879"/>
    </source>
</evidence>
<evidence type="ECO:0000256" key="21">
    <source>
        <dbReference type="ARBA" id="ARBA00052800"/>
    </source>
</evidence>
<keyword evidence="9" id="KW-0560">Oxidoreductase</keyword>
<organism evidence="30 31">
    <name type="scientific">Latimeria chalumnae</name>
    <name type="common">Coelacanth</name>
    <dbReference type="NCBI Taxonomy" id="7897"/>
    <lineage>
        <taxon>Eukaryota</taxon>
        <taxon>Metazoa</taxon>
        <taxon>Chordata</taxon>
        <taxon>Craniata</taxon>
        <taxon>Vertebrata</taxon>
        <taxon>Euteleostomi</taxon>
        <taxon>Coelacanthiformes</taxon>
        <taxon>Coelacanthidae</taxon>
        <taxon>Latimeria</taxon>
    </lineage>
</organism>
<evidence type="ECO:0000256" key="16">
    <source>
        <dbReference type="ARBA" id="ARBA00051376"/>
    </source>
</evidence>
<evidence type="ECO:0000256" key="24">
    <source>
        <dbReference type="ARBA" id="ARBA00066725"/>
    </source>
</evidence>
<dbReference type="GO" id="GO:0008198">
    <property type="term" value="F:ferrous iron binding"/>
    <property type="evidence" value="ECO:0007669"/>
    <property type="project" value="TreeGrafter"/>
</dbReference>
<comment type="catalytic activity">
    <reaction evidence="21">
        <text>an N(1)-methyl-2'-deoxyadenosine in double-stranded DNA + 2-oxoglutarate + O2 = a 2'-deoxyadenosine in double-stranded DNA + formaldehyde + succinate + CO2 + H(+)</text>
        <dbReference type="Rhea" id="RHEA:70443"/>
        <dbReference type="Rhea" id="RHEA-COMP:14236"/>
        <dbReference type="Rhea" id="RHEA-COMP:17897"/>
        <dbReference type="ChEBI" id="CHEBI:15378"/>
        <dbReference type="ChEBI" id="CHEBI:15379"/>
        <dbReference type="ChEBI" id="CHEBI:16526"/>
        <dbReference type="ChEBI" id="CHEBI:16810"/>
        <dbReference type="ChEBI" id="CHEBI:16842"/>
        <dbReference type="ChEBI" id="CHEBI:30031"/>
        <dbReference type="ChEBI" id="CHEBI:90615"/>
        <dbReference type="ChEBI" id="CHEBI:139096"/>
    </reaction>
    <physiologicalReaction direction="left-to-right" evidence="21">
        <dbReference type="Rhea" id="RHEA:70444"/>
    </physiologicalReaction>
</comment>
<dbReference type="GeneTree" id="ENSGT00940000159009"/>
<dbReference type="EC" id="1.14.11.33" evidence="24"/>
<comment type="similarity">
    <text evidence="4">Belongs to the alkB family.</text>
</comment>
<keyword evidence="31" id="KW-1185">Reference proteome</keyword>
<sequence>MDKFVIVKQKSNGKRKHGMEEKGGANDDDDLIFNNKCKAQLKKKIKGEEAKDNDDILQKEECLLEYKWKKIKAVGLDCDYTKLFTKLEADDIFQQLERELEYFSGDLTRIQVFGKTYNIPRKQVTYGDSGLIYTYSGVTLAPKPWIPILESIRDRVTKATGHTFNFVLINRYKDGNDHIGEHRDDERELDPRSPIASVSFGACRDFIFRHGASRGKNPTQKIEPIKLELEHGSLLMMNYPTNVYWYHSLPVRKKIPVPRINLTFRKIVPLKK</sequence>
<dbReference type="Pfam" id="PF13532">
    <property type="entry name" value="2OG-FeII_Oxy_2"/>
    <property type="match status" value="1"/>
</dbReference>
<feature type="binding site" evidence="28">
    <location>
        <position position="265"/>
    </location>
    <ligand>
        <name>2-oxoglutarate</name>
        <dbReference type="ChEBI" id="CHEBI:16810"/>
    </ligand>
</feature>
<evidence type="ECO:0000256" key="23">
    <source>
        <dbReference type="ARBA" id="ARBA00062909"/>
    </source>
</evidence>
<evidence type="ECO:0000256" key="6">
    <source>
        <dbReference type="ARBA" id="ARBA00022763"/>
    </source>
</evidence>
<gene>
    <name evidence="30" type="primary">ALKBH2</name>
</gene>
<dbReference type="GO" id="GO:0005654">
    <property type="term" value="C:nucleoplasm"/>
    <property type="evidence" value="ECO:0007669"/>
    <property type="project" value="UniProtKB-SubCell"/>
</dbReference>
<keyword evidence="11" id="KW-0234">DNA repair</keyword>
<evidence type="ECO:0000256" key="12">
    <source>
        <dbReference type="ARBA" id="ARBA00023242"/>
    </source>
</evidence>
<comment type="catalytic activity">
    <reaction evidence="13">
        <text>an N(1)-methyl-2'-deoxyadenosine in single-stranded DNA + 2-oxoglutarate + O2 = a 2'-deoxyadenosine in single-stranded DNA + formaldehyde + succinate + CO2 + H(+)</text>
        <dbReference type="Rhea" id="RHEA:70447"/>
        <dbReference type="Rhea" id="RHEA-COMP:17895"/>
        <dbReference type="Rhea" id="RHEA-COMP:17896"/>
        <dbReference type="ChEBI" id="CHEBI:15378"/>
        <dbReference type="ChEBI" id="CHEBI:15379"/>
        <dbReference type="ChEBI" id="CHEBI:16526"/>
        <dbReference type="ChEBI" id="CHEBI:16810"/>
        <dbReference type="ChEBI" id="CHEBI:16842"/>
        <dbReference type="ChEBI" id="CHEBI:30031"/>
        <dbReference type="ChEBI" id="CHEBI:90615"/>
        <dbReference type="ChEBI" id="CHEBI:139096"/>
    </reaction>
    <physiologicalReaction direction="left-to-right" evidence="13">
        <dbReference type="Rhea" id="RHEA:70448"/>
    </physiologicalReaction>
</comment>
<dbReference type="PROSITE" id="PS51471">
    <property type="entry name" value="FE2OG_OXY"/>
    <property type="match status" value="1"/>
</dbReference>
<evidence type="ECO:0000256" key="25">
    <source>
        <dbReference type="ARBA" id="ARBA00072134"/>
    </source>
</evidence>
<evidence type="ECO:0000256" key="3">
    <source>
        <dbReference type="ARBA" id="ARBA00004642"/>
    </source>
</evidence>
<proteinExistence type="inferred from homology"/>
<dbReference type="KEGG" id="lcm:102351876"/>
<reference evidence="30" key="3">
    <citation type="submission" date="2025-09" db="UniProtKB">
        <authorList>
            <consortium name="Ensembl"/>
        </authorList>
    </citation>
    <scope>IDENTIFICATION</scope>
</reference>
<evidence type="ECO:0000256" key="22">
    <source>
        <dbReference type="ARBA" id="ARBA00053025"/>
    </source>
</evidence>
<evidence type="ECO:0000313" key="30">
    <source>
        <dbReference type="Ensembl" id="ENSLACP00000014260.1"/>
    </source>
</evidence>
<dbReference type="InterPro" id="IPR005123">
    <property type="entry name" value="Oxoglu/Fe-dep_dioxygenase_dom"/>
</dbReference>
<comment type="catalytic activity">
    <reaction evidence="14">
        <text>an N(3)-methyl-2'-deoxycytidine in single-stranded DNA + 2-oxoglutarate + O2 = a 2'-deoxycytidine in single-stranded DNA + formaldehyde + succinate + CO2 + H(+)</text>
        <dbReference type="Rhea" id="RHEA:70435"/>
        <dbReference type="Rhea" id="RHEA-COMP:12846"/>
        <dbReference type="Rhea" id="RHEA-COMP:17894"/>
        <dbReference type="ChEBI" id="CHEBI:15378"/>
        <dbReference type="ChEBI" id="CHEBI:15379"/>
        <dbReference type="ChEBI" id="CHEBI:16526"/>
        <dbReference type="ChEBI" id="CHEBI:16810"/>
        <dbReference type="ChEBI" id="CHEBI:16842"/>
        <dbReference type="ChEBI" id="CHEBI:30031"/>
        <dbReference type="ChEBI" id="CHEBI:85452"/>
        <dbReference type="ChEBI" id="CHEBI:139075"/>
    </reaction>
    <physiologicalReaction direction="left-to-right" evidence="14">
        <dbReference type="Rhea" id="RHEA:70436"/>
    </physiologicalReaction>
</comment>
<dbReference type="InterPro" id="IPR027450">
    <property type="entry name" value="AlkB-like"/>
</dbReference>
<reference evidence="30" key="2">
    <citation type="submission" date="2025-08" db="UniProtKB">
        <authorList>
            <consortium name="Ensembl"/>
        </authorList>
    </citation>
    <scope>IDENTIFICATION</scope>
</reference>
<feature type="binding site" evidence="28">
    <location>
        <position position="259"/>
    </location>
    <ligand>
        <name>2-oxoglutarate</name>
        <dbReference type="ChEBI" id="CHEBI:16810"/>
    </ligand>
</feature>
<evidence type="ECO:0000256" key="10">
    <source>
        <dbReference type="ARBA" id="ARBA00023004"/>
    </source>
</evidence>
<feature type="domain" description="Fe2OG dioxygenase" evidence="29">
    <location>
        <begin position="163"/>
        <end position="268"/>
    </location>
</feature>
<comment type="catalytic activity">
    <reaction evidence="22">
        <text>a methylated nucleobase within DNA + 2-oxoglutarate + O2 = a nucleobase within DNA + formaldehyde + succinate + CO2</text>
        <dbReference type="Rhea" id="RHEA:30299"/>
        <dbReference type="Rhea" id="RHEA-COMP:12192"/>
        <dbReference type="Rhea" id="RHEA-COMP:12193"/>
        <dbReference type="ChEBI" id="CHEBI:15379"/>
        <dbReference type="ChEBI" id="CHEBI:16526"/>
        <dbReference type="ChEBI" id="CHEBI:16810"/>
        <dbReference type="ChEBI" id="CHEBI:16842"/>
        <dbReference type="ChEBI" id="CHEBI:30031"/>
        <dbReference type="ChEBI" id="CHEBI:32875"/>
        <dbReference type="ChEBI" id="CHEBI:64428"/>
        <dbReference type="EC" id="1.14.11.33"/>
    </reaction>
    <physiologicalReaction direction="left-to-right" evidence="22">
        <dbReference type="Rhea" id="RHEA:30300"/>
    </physiologicalReaction>
</comment>
<dbReference type="GO" id="GO:0035516">
    <property type="term" value="F:broad specificity oxidative DNA demethylase activity"/>
    <property type="evidence" value="ECO:0007669"/>
    <property type="project" value="UniProtKB-EC"/>
</dbReference>
<feature type="binding site" evidence="28">
    <location>
        <position position="170"/>
    </location>
    <ligand>
        <name>2-oxoglutarate</name>
        <dbReference type="ChEBI" id="CHEBI:16810"/>
    </ligand>
</feature>
<dbReference type="GO" id="GO:0006307">
    <property type="term" value="P:DNA alkylation repair"/>
    <property type="evidence" value="ECO:0007669"/>
    <property type="project" value="TreeGrafter"/>
</dbReference>
<comment type="subunit">
    <text evidence="23">Interacts with PCNA homotrimer; this interaction is enhanced during the S-phase of the cell cycle. Interacts with nucleolar proteins NCL, UBTF and NPM1. Interacts with XRCC5-XRCC6 heterodimer.</text>
</comment>
<evidence type="ECO:0000256" key="15">
    <source>
        <dbReference type="ARBA" id="ARBA00051189"/>
    </source>
</evidence>
<dbReference type="CTD" id="121642"/>
<evidence type="ECO:0000256" key="26">
    <source>
        <dbReference type="ARBA" id="ARBA00077989"/>
    </source>
</evidence>
<dbReference type="SUPFAM" id="SSF51197">
    <property type="entry name" value="Clavaminate synthase-like"/>
    <property type="match status" value="1"/>
</dbReference>
<keyword evidence="12" id="KW-0539">Nucleus</keyword>
<dbReference type="PANTHER" id="PTHR31573:SF1">
    <property type="entry name" value="DNA OXIDATIVE DEMETHYLASE ALKBH2"/>
    <property type="match status" value="1"/>
</dbReference>
<dbReference type="RefSeq" id="XP_006004616.1">
    <property type="nucleotide sequence ID" value="XM_006004554.3"/>
</dbReference>
<dbReference type="STRING" id="7897.ENSLACP00000014260"/>
<feature type="binding site" evidence="28">
    <location>
        <begin position="133"/>
        <end position="135"/>
    </location>
    <ligand>
        <name>substrate</name>
    </ligand>
</feature>
<dbReference type="Ensembl" id="ENSLACT00000014360.1">
    <property type="protein sequence ID" value="ENSLACP00000014260.1"/>
    <property type="gene ID" value="ENSLACG00000012552.1"/>
</dbReference>
<reference evidence="31" key="1">
    <citation type="submission" date="2011-08" db="EMBL/GenBank/DDBJ databases">
        <title>The draft genome of Latimeria chalumnae.</title>
        <authorList>
            <person name="Di Palma F."/>
            <person name="Alfoldi J."/>
            <person name="Johnson J."/>
            <person name="Berlin A."/>
            <person name="Gnerre S."/>
            <person name="Jaffe D."/>
            <person name="MacCallum I."/>
            <person name="Young S."/>
            <person name="Walker B.J."/>
            <person name="Lander E."/>
            <person name="Lindblad-Toh K."/>
        </authorList>
    </citation>
    <scope>NUCLEOTIDE SEQUENCE [LARGE SCALE GENOMIC DNA]</scope>
    <source>
        <strain evidence="31">Wild caught</strain>
    </source>
</reference>
<keyword evidence="5" id="KW-0479">Metal-binding</keyword>
<protein>
    <recommendedName>
        <fullName evidence="25">DNA oxidative demethylase ALKBH2</fullName>
        <ecNumber evidence="24">1.14.11.33</ecNumber>
    </recommendedName>
    <alternativeName>
        <fullName evidence="26">Alkylated DNA repair protein alkB homolog 2</fullName>
    </alternativeName>
    <alternativeName>
        <fullName evidence="27">Alpha-ketoglutarate-dependent dioxygenase alkB homolog 2</fullName>
    </alternativeName>
</protein>
<evidence type="ECO:0000256" key="17">
    <source>
        <dbReference type="ARBA" id="ARBA00051434"/>
    </source>
</evidence>
<dbReference type="EMBL" id="AFYH01152195">
    <property type="status" value="NOT_ANNOTATED_CDS"/>
    <property type="molecule type" value="Genomic_DNA"/>
</dbReference>
<feature type="binding site" evidence="28">
    <location>
        <position position="172"/>
    </location>
    <ligand>
        <name>2-oxoglutarate</name>
        <dbReference type="ChEBI" id="CHEBI:16810"/>
    </ligand>
</feature>
<comment type="catalytic activity">
    <reaction evidence="20">
        <text>a 1,N(6)-etheno-2'-deoxyadenosine in double-stranded DNA + 2-oxoglutarate + O2 + H2O = a 2'-deoxyadenosine in double-stranded DNA + glyoxal + succinate + CO2</text>
        <dbReference type="Rhea" id="RHEA:70463"/>
        <dbReference type="Rhea" id="RHEA-COMP:17897"/>
        <dbReference type="Rhea" id="RHEA-COMP:17903"/>
        <dbReference type="ChEBI" id="CHEBI:15377"/>
        <dbReference type="ChEBI" id="CHEBI:15379"/>
        <dbReference type="ChEBI" id="CHEBI:16526"/>
        <dbReference type="ChEBI" id="CHEBI:16810"/>
        <dbReference type="ChEBI" id="CHEBI:30031"/>
        <dbReference type="ChEBI" id="CHEBI:34779"/>
        <dbReference type="ChEBI" id="CHEBI:90615"/>
        <dbReference type="ChEBI" id="CHEBI:189583"/>
    </reaction>
    <physiologicalReaction direction="left-to-right" evidence="20">
        <dbReference type="Rhea" id="RHEA:70464"/>
    </physiologicalReaction>
</comment>
<evidence type="ECO:0000256" key="9">
    <source>
        <dbReference type="ARBA" id="ARBA00023002"/>
    </source>
</evidence>
<dbReference type="InterPro" id="IPR037151">
    <property type="entry name" value="AlkB-like_sf"/>
</dbReference>
<name>H3AX89_LATCH</name>
<evidence type="ECO:0000256" key="20">
    <source>
        <dbReference type="ARBA" id="ARBA00052627"/>
    </source>
</evidence>
<evidence type="ECO:0000259" key="29">
    <source>
        <dbReference type="PROSITE" id="PS51471"/>
    </source>
</evidence>
<evidence type="ECO:0000256" key="8">
    <source>
        <dbReference type="ARBA" id="ARBA00022964"/>
    </source>
</evidence>
<evidence type="ECO:0000256" key="19">
    <source>
        <dbReference type="ARBA" id="ARBA00052597"/>
    </source>
</evidence>
<comment type="catalytic activity">
    <reaction evidence="17">
        <text>a 3,N(4)-etheno-2'-deoxycytidine in double-stranded DNA + 2-oxoglutarate + O2 + H2O = a 2'-deoxycytidine in double-stranded DNA + glyoxal + succinate + CO2</text>
        <dbReference type="Rhea" id="RHEA:70467"/>
        <dbReference type="Rhea" id="RHEA-COMP:17070"/>
        <dbReference type="Rhea" id="RHEA-COMP:17905"/>
        <dbReference type="ChEBI" id="CHEBI:15377"/>
        <dbReference type="ChEBI" id="CHEBI:15379"/>
        <dbReference type="ChEBI" id="CHEBI:16526"/>
        <dbReference type="ChEBI" id="CHEBI:16810"/>
        <dbReference type="ChEBI" id="CHEBI:30031"/>
        <dbReference type="ChEBI" id="CHEBI:34779"/>
        <dbReference type="ChEBI" id="CHEBI:85452"/>
        <dbReference type="ChEBI" id="CHEBI:189585"/>
    </reaction>
    <physiologicalReaction direction="left-to-right" evidence="17">
        <dbReference type="Rhea" id="RHEA:70468"/>
    </physiologicalReaction>
</comment>
<dbReference type="PANTHER" id="PTHR31573">
    <property type="entry name" value="ALPHA-KETOGLUTARATE-DEPENDENT DIOXYGENASE ALKB HOMOLOG 2"/>
    <property type="match status" value="1"/>
</dbReference>
<evidence type="ECO:0000256" key="11">
    <source>
        <dbReference type="ARBA" id="ARBA00023204"/>
    </source>
</evidence>
<keyword evidence="10" id="KW-0408">Iron</keyword>
<comment type="subcellular location">
    <subcellularLocation>
        <location evidence="2">Nucleus</location>
        <location evidence="2">Nucleolus</location>
    </subcellularLocation>
    <subcellularLocation>
        <location evidence="3">Nucleus</location>
        <location evidence="3">Nucleoplasm</location>
    </subcellularLocation>
</comment>
<accession>H3AX89</accession>
<keyword evidence="7" id="KW-0460">Magnesium</keyword>
<evidence type="ECO:0000256" key="28">
    <source>
        <dbReference type="PIRSR" id="PIRSR632852-1"/>
    </source>
</evidence>
<dbReference type="eggNOG" id="ENOG502QTDK">
    <property type="taxonomic scope" value="Eukaryota"/>
</dbReference>
<evidence type="ECO:0000256" key="27">
    <source>
        <dbReference type="ARBA" id="ARBA00081727"/>
    </source>
</evidence>
<feature type="binding site" evidence="28">
    <location>
        <position position="185"/>
    </location>
    <ligand>
        <name>substrate</name>
    </ligand>
</feature>
<dbReference type="GO" id="GO:0005730">
    <property type="term" value="C:nucleolus"/>
    <property type="evidence" value="ECO:0007669"/>
    <property type="project" value="UniProtKB-SubCell"/>
</dbReference>
<dbReference type="FunFam" id="2.60.120.590:FF:000004">
    <property type="entry name" value="DNA oxidative demethylase ALKBH2"/>
    <property type="match status" value="1"/>
</dbReference>
<dbReference type="OMA" id="TQHHWQH"/>
<comment type="cofactor">
    <cofactor evidence="1">
        <name>Fe(2+)</name>
        <dbReference type="ChEBI" id="CHEBI:29033"/>
    </cofactor>
</comment>
<dbReference type="InParanoid" id="H3AX89"/>
<dbReference type="AlphaFoldDB" id="H3AX89"/>
<feature type="binding site" evidence="28">
    <location>
        <position position="182"/>
    </location>
    <ligand>
        <name>2-oxoglutarate</name>
        <dbReference type="ChEBI" id="CHEBI:16810"/>
    </ligand>
</feature>
<evidence type="ECO:0000256" key="5">
    <source>
        <dbReference type="ARBA" id="ARBA00022723"/>
    </source>
</evidence>
<feature type="binding site" evidence="28">
    <location>
        <position position="263"/>
    </location>
    <ligand>
        <name>2-oxoglutarate</name>
        <dbReference type="ChEBI" id="CHEBI:16810"/>
    </ligand>
</feature>
<dbReference type="GO" id="GO:0051747">
    <property type="term" value="F:cytosine C-5 DNA demethylase activity"/>
    <property type="evidence" value="ECO:0007669"/>
    <property type="project" value="UniProtKB-ARBA"/>
</dbReference>
<evidence type="ECO:0000256" key="13">
    <source>
        <dbReference type="ARBA" id="ARBA00051010"/>
    </source>
</evidence>
<dbReference type="InterPro" id="IPR032852">
    <property type="entry name" value="ALKBH2"/>
</dbReference>
<comment type="catalytic activity">
    <reaction evidence="15">
        <text>a 1,N(6)-etheno-2'-deoxyadenosine in single-stranded DNA + 2-oxoglutarate + O2 + H2O = a 2'-deoxyadenosine in single-stranded DNA + glyoxal + succinate + CO2</text>
        <dbReference type="Rhea" id="RHEA:70459"/>
        <dbReference type="Rhea" id="RHEA-COMP:17896"/>
        <dbReference type="Rhea" id="RHEA-COMP:17904"/>
        <dbReference type="ChEBI" id="CHEBI:15377"/>
        <dbReference type="ChEBI" id="CHEBI:15379"/>
        <dbReference type="ChEBI" id="CHEBI:16526"/>
        <dbReference type="ChEBI" id="CHEBI:16810"/>
        <dbReference type="ChEBI" id="CHEBI:30031"/>
        <dbReference type="ChEBI" id="CHEBI:34779"/>
        <dbReference type="ChEBI" id="CHEBI:90615"/>
        <dbReference type="ChEBI" id="CHEBI:189583"/>
    </reaction>
    <physiologicalReaction direction="left-to-right" evidence="15">
        <dbReference type="Rhea" id="RHEA:70460"/>
    </physiologicalReaction>
</comment>
<dbReference type="FunCoup" id="H3AX89">
    <property type="interactions" value="1482"/>
</dbReference>
<comment type="catalytic activity">
    <reaction evidence="18">
        <text>a 1,N(2)-etheno-2'-deoxyguanosine in double-stranded DNA + 2-oxoglutarate + O2 + H2O = a 2'-deoxyguanosine in double-stranded DNA + glyoxal + succinate + CO2</text>
        <dbReference type="Rhea" id="RHEA:70487"/>
        <dbReference type="Rhea" id="RHEA-COMP:17910"/>
        <dbReference type="Rhea" id="RHEA-COMP:17912"/>
        <dbReference type="ChEBI" id="CHEBI:15377"/>
        <dbReference type="ChEBI" id="CHEBI:15379"/>
        <dbReference type="ChEBI" id="CHEBI:16526"/>
        <dbReference type="ChEBI" id="CHEBI:16810"/>
        <dbReference type="ChEBI" id="CHEBI:30031"/>
        <dbReference type="ChEBI" id="CHEBI:34779"/>
        <dbReference type="ChEBI" id="CHEBI:85445"/>
        <dbReference type="ChEBI" id="CHEBI:189586"/>
    </reaction>
    <physiologicalReaction direction="left-to-right" evidence="18">
        <dbReference type="Rhea" id="RHEA:70488"/>
    </physiologicalReaction>
</comment>
<dbReference type="OrthoDB" id="445341at2759"/>
<keyword evidence="8" id="KW-0223">Dioxygenase</keyword>
<dbReference type="Bgee" id="ENSLACG00000012552">
    <property type="expression patterns" value="Expressed in chordate pharynx and 2 other cell types or tissues"/>
</dbReference>
<feature type="binding site" evidence="28">
    <location>
        <position position="247"/>
    </location>
    <ligand>
        <name>2-oxoglutarate</name>
        <dbReference type="ChEBI" id="CHEBI:16810"/>
    </ligand>
</feature>
<evidence type="ECO:0000256" key="2">
    <source>
        <dbReference type="ARBA" id="ARBA00004604"/>
    </source>
</evidence>
<evidence type="ECO:0000313" key="31">
    <source>
        <dbReference type="Proteomes" id="UP000008672"/>
    </source>
</evidence>
<keyword evidence="6" id="KW-0227">DNA damage</keyword>
<dbReference type="GeneID" id="102351876"/>
<evidence type="ECO:0000256" key="1">
    <source>
        <dbReference type="ARBA" id="ARBA00001954"/>
    </source>
</evidence>